<evidence type="ECO:0000313" key="3">
    <source>
        <dbReference type="EMBL" id="XCO00493.1"/>
    </source>
</evidence>
<dbReference type="EMBL" id="PP965497">
    <property type="protein sequence ID" value="XCO00296.1"/>
    <property type="molecule type" value="Genomic_DNA"/>
</dbReference>
<dbReference type="EMBL" id="PP965498">
    <property type="protein sequence ID" value="XCO00396.1"/>
    <property type="molecule type" value="Genomic_DNA"/>
</dbReference>
<evidence type="ECO:0000313" key="1">
    <source>
        <dbReference type="EMBL" id="XCO00296.1"/>
    </source>
</evidence>
<proteinExistence type="predicted"/>
<organism evidence="1">
    <name type="scientific">Geladintestivirus 1</name>
    <dbReference type="NCBI Taxonomy" id="3233133"/>
    <lineage>
        <taxon>Viruses</taxon>
        <taxon>Duplodnaviria</taxon>
        <taxon>Heunggongvirae</taxon>
        <taxon>Uroviricota</taxon>
        <taxon>Caudoviricetes</taxon>
        <taxon>Crassvirales</taxon>
    </lineage>
</organism>
<sequence length="97" mass="11419">MANESTNIELLVVPNKYKDLFNIFKEKLIKYAEDLIKDCTARNKDYNIDMIECWHMFQAACYAVSIGDDKLGNFYYNYIITKMKLKLNKITTNETSE</sequence>
<reference evidence="1" key="1">
    <citation type="submission" date="2024-06" db="EMBL/GenBank/DDBJ databases">
        <title>Intestivirid acquisition increases across infancy in a wild primate population.</title>
        <authorList>
            <person name="Schneider-Creas I.A."/>
            <person name="Moya I.L."/>
            <person name="Chiou K.L."/>
            <person name="Baniel A."/>
            <person name="Azanaw Haile A."/>
            <person name="Kebede F."/>
            <person name="Abebe B."/>
            <person name="Snyder-Mackler N."/>
            <person name="Varsani A."/>
        </authorList>
    </citation>
    <scope>NUCLEOTIDE SEQUENCE</scope>
    <source>
        <strain evidence="1">Int_RNL_2016_0117_DIX</strain>
        <strain evidence="3">Int_RNL_2017_0546_COW</strain>
        <strain evidence="2">Int_RNL_2018_0945_COW</strain>
    </source>
</reference>
<evidence type="ECO:0000313" key="2">
    <source>
        <dbReference type="EMBL" id="XCO00396.1"/>
    </source>
</evidence>
<protein>
    <submittedName>
        <fullName evidence="1">Uncharacterized protein</fullName>
    </submittedName>
</protein>
<accession>A0AAU8MI30</accession>
<name>A0AAU8MI30_9CAUD</name>
<dbReference type="EMBL" id="PP965499">
    <property type="protein sequence ID" value="XCO00493.1"/>
    <property type="molecule type" value="Genomic_DNA"/>
</dbReference>